<proteinExistence type="predicted"/>
<evidence type="ECO:0000313" key="3">
    <source>
        <dbReference type="Proteomes" id="UP001054945"/>
    </source>
</evidence>
<feature type="compositionally biased region" description="Basic and acidic residues" evidence="1">
    <location>
        <begin position="70"/>
        <end position="79"/>
    </location>
</feature>
<organism evidence="2 3">
    <name type="scientific">Caerostris extrusa</name>
    <name type="common">Bark spider</name>
    <name type="synonym">Caerostris bankana</name>
    <dbReference type="NCBI Taxonomy" id="172846"/>
    <lineage>
        <taxon>Eukaryota</taxon>
        <taxon>Metazoa</taxon>
        <taxon>Ecdysozoa</taxon>
        <taxon>Arthropoda</taxon>
        <taxon>Chelicerata</taxon>
        <taxon>Arachnida</taxon>
        <taxon>Araneae</taxon>
        <taxon>Araneomorphae</taxon>
        <taxon>Entelegynae</taxon>
        <taxon>Araneoidea</taxon>
        <taxon>Araneidae</taxon>
        <taxon>Caerostris</taxon>
    </lineage>
</organism>
<reference evidence="2 3" key="1">
    <citation type="submission" date="2021-06" db="EMBL/GenBank/DDBJ databases">
        <title>Caerostris extrusa draft genome.</title>
        <authorList>
            <person name="Kono N."/>
            <person name="Arakawa K."/>
        </authorList>
    </citation>
    <scope>NUCLEOTIDE SEQUENCE [LARGE SCALE GENOMIC DNA]</scope>
</reference>
<keyword evidence="3" id="KW-1185">Reference proteome</keyword>
<comment type="caution">
    <text evidence="2">The sequence shown here is derived from an EMBL/GenBank/DDBJ whole genome shotgun (WGS) entry which is preliminary data.</text>
</comment>
<feature type="region of interest" description="Disordered" evidence="1">
    <location>
        <begin position="65"/>
        <end position="91"/>
    </location>
</feature>
<dbReference type="AlphaFoldDB" id="A0AAV4XAJ7"/>
<protein>
    <submittedName>
        <fullName evidence="2">Uncharacterized protein</fullName>
    </submittedName>
</protein>
<dbReference type="EMBL" id="BPLR01000041">
    <property type="protein sequence ID" value="GIY91693.1"/>
    <property type="molecule type" value="Genomic_DNA"/>
</dbReference>
<evidence type="ECO:0000313" key="2">
    <source>
        <dbReference type="EMBL" id="GIY91693.1"/>
    </source>
</evidence>
<accession>A0AAV4XAJ7</accession>
<name>A0AAV4XAJ7_CAEEX</name>
<evidence type="ECO:0000256" key="1">
    <source>
        <dbReference type="SAM" id="MobiDB-lite"/>
    </source>
</evidence>
<sequence>MKGNRLHLKPFLCTPLPLCKRYIQRGRLSSEVIKLSMPYHGSELIENGVFPSKDLKGGEEMQLWAPSSRPRSEPTDAAEKVTCGGPESRPSRQVLITTSEQGMCPST</sequence>
<dbReference type="Proteomes" id="UP001054945">
    <property type="component" value="Unassembled WGS sequence"/>
</dbReference>
<gene>
    <name evidence="2" type="ORF">CEXT_704251</name>
</gene>